<reference evidence="10 11" key="1">
    <citation type="submission" date="2016-02" db="EMBL/GenBank/DDBJ databases">
        <title>Comparative genomic and transcriptomic foundation for Pichia pastoris.</title>
        <authorList>
            <person name="Love K.R."/>
            <person name="Shah K.A."/>
            <person name="Whittaker C.A."/>
            <person name="Wu J."/>
            <person name="Bartlett M.C."/>
            <person name="Ma D."/>
            <person name="Leeson R.L."/>
            <person name="Priest M."/>
            <person name="Young S.K."/>
            <person name="Love J.C."/>
        </authorList>
    </citation>
    <scope>NUCLEOTIDE SEQUENCE [LARGE SCALE GENOMIC DNA]</scope>
    <source>
        <strain evidence="10 11">ATCC 28485</strain>
    </source>
</reference>
<sequence length="537" mass="58661">MLLDTSPSKPHSNNHEPLLSTPKKASHRIVFGSVSPNAKRNSIFEGKDILSPNIDLMTWSSPKRHQASQKLPDFNGRLGSADLRDPAPSGAVSSTSGSPRKLQRASTTDRYIPNRHTASGRLCMDESRPPPSALPALHLEAETKRIYKHSVAEACGLQVGKRILQFQPNLPPPSLQRSTSELSAFADESGQSTTSRSQQMRTRKVPSCSEKVLDAPGVVDDFYLSLMQWSSINLLAIALENAVYVWNAATGAVTNLTECSCIVTSVNWSQDGYYLSIGTNEGSIEVWDIETQERLRTMQGHTSRVATQDWSGHILTAGSRNGSIVHHDVRVSQHIISNITNAHAEEICGLSWRSDGQQLATGGNDNVVSVWDLRSNKPKFSKDEHKAAVKAISWSPDKLSLLATGGGSADKHIHFWNTTTGCKVNSLDTGSQISSLQWGYSNTTGREIVATHGYPNNSISIYSYPTLHKTGVINDAHDARILNSALSPDGTTLATVAADESLKFWKLFDVNRRKSTLNGFASLKDDANKMGDSFMIR</sequence>
<protein>
    <submittedName>
        <fullName evidence="10">BA75_01629T0</fullName>
    </submittedName>
</protein>
<feature type="region of interest" description="Disordered" evidence="8">
    <location>
        <begin position="171"/>
        <end position="203"/>
    </location>
</feature>
<feature type="compositionally biased region" description="Polar residues" evidence="8">
    <location>
        <begin position="91"/>
        <end position="109"/>
    </location>
</feature>
<dbReference type="Gene3D" id="2.130.10.10">
    <property type="entry name" value="YVTN repeat-like/Quinoprotein amine dehydrogenase"/>
    <property type="match status" value="1"/>
</dbReference>
<dbReference type="Pfam" id="PF24807">
    <property type="entry name" value="WD40_CDC20-Fz"/>
    <property type="match status" value="1"/>
</dbReference>
<organism evidence="10 11">
    <name type="scientific">Komagataella pastoris</name>
    <name type="common">Yeast</name>
    <name type="synonym">Pichia pastoris</name>
    <dbReference type="NCBI Taxonomy" id="4922"/>
    <lineage>
        <taxon>Eukaryota</taxon>
        <taxon>Fungi</taxon>
        <taxon>Dikarya</taxon>
        <taxon>Ascomycota</taxon>
        <taxon>Saccharomycotina</taxon>
        <taxon>Pichiomycetes</taxon>
        <taxon>Pichiales</taxon>
        <taxon>Pichiaceae</taxon>
        <taxon>Komagataella</taxon>
    </lineage>
</organism>
<evidence type="ECO:0000256" key="6">
    <source>
        <dbReference type="ARBA" id="ARBA00023306"/>
    </source>
</evidence>
<dbReference type="Proteomes" id="UP000094565">
    <property type="component" value="Chromosome 1"/>
</dbReference>
<keyword evidence="11" id="KW-1185">Reference proteome</keyword>
<dbReference type="InterPro" id="IPR056150">
    <property type="entry name" value="WD40_CDC20-Fz"/>
</dbReference>
<dbReference type="PROSITE" id="PS50082">
    <property type="entry name" value="WD_REPEATS_2"/>
    <property type="match status" value="3"/>
</dbReference>
<keyword evidence="5" id="KW-0498">Mitosis</keyword>
<dbReference type="AlphaFoldDB" id="A0A1B2J5A6"/>
<evidence type="ECO:0000256" key="7">
    <source>
        <dbReference type="PROSITE-ProRule" id="PRU00221"/>
    </source>
</evidence>
<dbReference type="InterPro" id="IPR033010">
    <property type="entry name" value="Cdc20/Fizzy"/>
</dbReference>
<dbReference type="EMBL" id="CP014584">
    <property type="protein sequence ID" value="ANZ73162.1"/>
    <property type="molecule type" value="Genomic_DNA"/>
</dbReference>
<feature type="repeat" description="WD" evidence="7">
    <location>
        <begin position="263"/>
        <end position="297"/>
    </location>
</feature>
<dbReference type="GO" id="GO:1905786">
    <property type="term" value="P:positive regulation of anaphase-promoting complex-dependent catabolic process"/>
    <property type="evidence" value="ECO:0007669"/>
    <property type="project" value="TreeGrafter"/>
</dbReference>
<feature type="compositionally biased region" description="Polar residues" evidence="8">
    <location>
        <begin position="1"/>
        <end position="11"/>
    </location>
</feature>
<evidence type="ECO:0000259" key="9">
    <source>
        <dbReference type="Pfam" id="PF24807"/>
    </source>
</evidence>
<dbReference type="GO" id="GO:0051301">
    <property type="term" value="P:cell division"/>
    <property type="evidence" value="ECO:0007669"/>
    <property type="project" value="UniProtKB-KW"/>
</dbReference>
<accession>A0A1B2J5A6</accession>
<dbReference type="SMART" id="SM00320">
    <property type="entry name" value="WD40"/>
    <property type="match status" value="5"/>
</dbReference>
<keyword evidence="2 7" id="KW-0853">WD repeat</keyword>
<proteinExistence type="inferred from homology"/>
<dbReference type="InterPro" id="IPR036322">
    <property type="entry name" value="WD40_repeat_dom_sf"/>
</dbReference>
<dbReference type="PROSITE" id="PS00678">
    <property type="entry name" value="WD_REPEATS_1"/>
    <property type="match status" value="1"/>
</dbReference>
<dbReference type="InterPro" id="IPR019775">
    <property type="entry name" value="WD40_repeat_CS"/>
</dbReference>
<keyword evidence="4" id="KW-0677">Repeat</keyword>
<evidence type="ECO:0000256" key="4">
    <source>
        <dbReference type="ARBA" id="ARBA00022737"/>
    </source>
</evidence>
<evidence type="ECO:0000256" key="1">
    <source>
        <dbReference type="ARBA" id="ARBA00006445"/>
    </source>
</evidence>
<comment type="similarity">
    <text evidence="1">Belongs to the WD repeat CDC20/Fizzy family.</text>
</comment>
<evidence type="ECO:0000256" key="2">
    <source>
        <dbReference type="ARBA" id="ARBA00022574"/>
    </source>
</evidence>
<keyword evidence="6" id="KW-0131">Cell cycle</keyword>
<gene>
    <name evidence="10" type="primary">CDC20</name>
    <name evidence="10" type="ORF">ATY40_BA7501629</name>
</gene>
<dbReference type="OrthoDB" id="10263272at2759"/>
<dbReference type="PANTHER" id="PTHR19918:SF8">
    <property type="entry name" value="FI02843P"/>
    <property type="match status" value="1"/>
</dbReference>
<evidence type="ECO:0000313" key="10">
    <source>
        <dbReference type="EMBL" id="ANZ73162.1"/>
    </source>
</evidence>
<evidence type="ECO:0000256" key="3">
    <source>
        <dbReference type="ARBA" id="ARBA00022618"/>
    </source>
</evidence>
<evidence type="ECO:0000256" key="5">
    <source>
        <dbReference type="ARBA" id="ARBA00022776"/>
    </source>
</evidence>
<feature type="region of interest" description="Disordered" evidence="8">
    <location>
        <begin position="1"/>
        <end position="24"/>
    </location>
</feature>
<feature type="region of interest" description="Disordered" evidence="8">
    <location>
        <begin position="62"/>
        <end position="109"/>
    </location>
</feature>
<dbReference type="PROSITE" id="PS50294">
    <property type="entry name" value="WD_REPEATS_REGION"/>
    <property type="match status" value="3"/>
</dbReference>
<dbReference type="GO" id="GO:0010997">
    <property type="term" value="F:anaphase-promoting complex binding"/>
    <property type="evidence" value="ECO:0007669"/>
    <property type="project" value="InterPro"/>
</dbReference>
<dbReference type="SUPFAM" id="SSF50978">
    <property type="entry name" value="WD40 repeat-like"/>
    <property type="match status" value="1"/>
</dbReference>
<keyword evidence="3" id="KW-0132">Cell division</keyword>
<evidence type="ECO:0000313" key="11">
    <source>
        <dbReference type="Proteomes" id="UP000094565"/>
    </source>
</evidence>
<dbReference type="PANTHER" id="PTHR19918">
    <property type="entry name" value="CELL DIVISION CYCLE 20 CDC20 FIZZY -RELATED"/>
    <property type="match status" value="1"/>
</dbReference>
<feature type="domain" description="CDC20/Fizzy WD40" evidence="9">
    <location>
        <begin position="213"/>
        <end position="505"/>
    </location>
</feature>
<dbReference type="InterPro" id="IPR015943">
    <property type="entry name" value="WD40/YVTN_repeat-like_dom_sf"/>
</dbReference>
<feature type="repeat" description="WD" evidence="7">
    <location>
        <begin position="474"/>
        <end position="507"/>
    </location>
</feature>
<dbReference type="GO" id="GO:0005680">
    <property type="term" value="C:anaphase-promoting complex"/>
    <property type="evidence" value="ECO:0007669"/>
    <property type="project" value="TreeGrafter"/>
</dbReference>
<feature type="compositionally biased region" description="Polar residues" evidence="8">
    <location>
        <begin position="189"/>
        <end position="200"/>
    </location>
</feature>
<dbReference type="GO" id="GO:0031145">
    <property type="term" value="P:anaphase-promoting complex-dependent catabolic process"/>
    <property type="evidence" value="ECO:0007669"/>
    <property type="project" value="TreeGrafter"/>
</dbReference>
<name>A0A1B2J5A6_PICPA</name>
<dbReference type="InterPro" id="IPR001680">
    <property type="entry name" value="WD40_rpt"/>
</dbReference>
<feature type="repeat" description="WD" evidence="7">
    <location>
        <begin position="340"/>
        <end position="381"/>
    </location>
</feature>
<evidence type="ECO:0000256" key="8">
    <source>
        <dbReference type="SAM" id="MobiDB-lite"/>
    </source>
</evidence>
<dbReference type="GO" id="GO:1990757">
    <property type="term" value="F:ubiquitin ligase activator activity"/>
    <property type="evidence" value="ECO:0007669"/>
    <property type="project" value="TreeGrafter"/>
</dbReference>